<dbReference type="SUPFAM" id="SSF47384">
    <property type="entry name" value="Homodimeric domain of signal transducing histidine kinase"/>
    <property type="match status" value="1"/>
</dbReference>
<keyword evidence="7" id="KW-0418">Kinase</keyword>
<protein>
    <recommendedName>
        <fullName evidence="12">Circadian input-output histidine kinase CikA</fullName>
        <ecNumber evidence="3">2.7.13.3</ecNumber>
    </recommendedName>
    <alternativeName>
        <fullName evidence="11">Sensory/regulatory protein RpfC</fullName>
    </alternativeName>
</protein>
<dbReference type="InterPro" id="IPR000700">
    <property type="entry name" value="PAS-assoc_C"/>
</dbReference>
<dbReference type="PROSITE" id="PS50113">
    <property type="entry name" value="PAC"/>
    <property type="match status" value="5"/>
</dbReference>
<keyword evidence="9" id="KW-0902">Two-component regulatory system</keyword>
<feature type="domain" description="Histidine kinase" evidence="14">
    <location>
        <begin position="778"/>
        <end position="999"/>
    </location>
</feature>
<dbReference type="GO" id="GO:0005524">
    <property type="term" value="F:ATP binding"/>
    <property type="evidence" value="ECO:0007669"/>
    <property type="project" value="UniProtKB-KW"/>
</dbReference>
<dbReference type="SMART" id="SM00086">
    <property type="entry name" value="PAC"/>
    <property type="match status" value="5"/>
</dbReference>
<organism evidence="18 19">
    <name type="scientific">Paenibacillus sabuli</name>
    <dbReference type="NCBI Taxonomy" id="2772509"/>
    <lineage>
        <taxon>Bacteria</taxon>
        <taxon>Bacillati</taxon>
        <taxon>Bacillota</taxon>
        <taxon>Bacilli</taxon>
        <taxon>Bacillales</taxon>
        <taxon>Paenibacillaceae</taxon>
        <taxon>Paenibacillus</taxon>
    </lineage>
</organism>
<evidence type="ECO:0000256" key="6">
    <source>
        <dbReference type="ARBA" id="ARBA00022741"/>
    </source>
</evidence>
<evidence type="ECO:0000259" key="17">
    <source>
        <dbReference type="PROSITE" id="PS50113"/>
    </source>
</evidence>
<evidence type="ECO:0000256" key="13">
    <source>
        <dbReference type="PROSITE-ProRule" id="PRU00169"/>
    </source>
</evidence>
<dbReference type="PROSITE" id="PS50110">
    <property type="entry name" value="RESPONSE_REGULATORY"/>
    <property type="match status" value="1"/>
</dbReference>
<proteinExistence type="inferred from homology"/>
<feature type="domain" description="PAC" evidence="17">
    <location>
        <begin position="582"/>
        <end position="633"/>
    </location>
</feature>
<dbReference type="FunFam" id="3.30.565.10:FF:000010">
    <property type="entry name" value="Sensor histidine kinase RcsC"/>
    <property type="match status" value="1"/>
</dbReference>
<evidence type="ECO:0000256" key="10">
    <source>
        <dbReference type="ARBA" id="ARBA00064003"/>
    </source>
</evidence>
<dbReference type="GO" id="GO:0005886">
    <property type="term" value="C:plasma membrane"/>
    <property type="evidence" value="ECO:0007669"/>
    <property type="project" value="TreeGrafter"/>
</dbReference>
<dbReference type="GO" id="GO:0009927">
    <property type="term" value="F:histidine phosphotransfer kinase activity"/>
    <property type="evidence" value="ECO:0007669"/>
    <property type="project" value="TreeGrafter"/>
</dbReference>
<evidence type="ECO:0000256" key="2">
    <source>
        <dbReference type="ARBA" id="ARBA00006402"/>
    </source>
</evidence>
<feature type="domain" description="PAS" evidence="16">
    <location>
        <begin position="138"/>
        <end position="199"/>
    </location>
</feature>
<dbReference type="PRINTS" id="PR00344">
    <property type="entry name" value="BCTRLSENSOR"/>
</dbReference>
<dbReference type="Pfam" id="PF00989">
    <property type="entry name" value="PAS"/>
    <property type="match status" value="2"/>
</dbReference>
<reference evidence="18" key="1">
    <citation type="submission" date="2020-09" db="EMBL/GenBank/DDBJ databases">
        <title>A novel bacterium of genus Paenibacillus, isolated from South China Sea.</title>
        <authorList>
            <person name="Huang H."/>
            <person name="Mo K."/>
            <person name="Hu Y."/>
        </authorList>
    </citation>
    <scope>NUCLEOTIDE SEQUENCE</scope>
    <source>
        <strain evidence="18">IB182496</strain>
    </source>
</reference>
<evidence type="ECO:0000259" key="14">
    <source>
        <dbReference type="PROSITE" id="PS50109"/>
    </source>
</evidence>
<dbReference type="EMBL" id="JACXIZ010000020">
    <property type="protein sequence ID" value="MBD2845974.1"/>
    <property type="molecule type" value="Genomic_DNA"/>
</dbReference>
<dbReference type="GO" id="GO:0006355">
    <property type="term" value="P:regulation of DNA-templated transcription"/>
    <property type="evidence" value="ECO:0007669"/>
    <property type="project" value="InterPro"/>
</dbReference>
<dbReference type="SMART" id="SM00448">
    <property type="entry name" value="REC"/>
    <property type="match status" value="1"/>
</dbReference>
<dbReference type="InterPro" id="IPR036890">
    <property type="entry name" value="HATPase_C_sf"/>
</dbReference>
<dbReference type="GO" id="GO:0000155">
    <property type="term" value="F:phosphorelay sensor kinase activity"/>
    <property type="evidence" value="ECO:0007669"/>
    <property type="project" value="InterPro"/>
</dbReference>
<evidence type="ECO:0000256" key="12">
    <source>
        <dbReference type="ARBA" id="ARBA00074306"/>
    </source>
</evidence>
<dbReference type="InterPro" id="IPR003661">
    <property type="entry name" value="HisK_dim/P_dom"/>
</dbReference>
<dbReference type="EC" id="2.7.13.3" evidence="3"/>
<feature type="domain" description="PAS" evidence="16">
    <location>
        <begin position="382"/>
        <end position="454"/>
    </location>
</feature>
<dbReference type="PROSITE" id="PS50109">
    <property type="entry name" value="HIS_KIN"/>
    <property type="match status" value="1"/>
</dbReference>
<dbReference type="InterPro" id="IPR005467">
    <property type="entry name" value="His_kinase_dom"/>
</dbReference>
<evidence type="ECO:0000256" key="8">
    <source>
        <dbReference type="ARBA" id="ARBA00022840"/>
    </source>
</evidence>
<dbReference type="InterPro" id="IPR004358">
    <property type="entry name" value="Sig_transdc_His_kin-like_C"/>
</dbReference>
<feature type="domain" description="PAS" evidence="16">
    <location>
        <begin position="634"/>
        <end position="675"/>
    </location>
</feature>
<feature type="domain" description="PAC" evidence="17">
    <location>
        <begin position="454"/>
        <end position="509"/>
    </location>
</feature>
<evidence type="ECO:0000256" key="7">
    <source>
        <dbReference type="ARBA" id="ARBA00022777"/>
    </source>
</evidence>
<dbReference type="InterPro" id="IPR013767">
    <property type="entry name" value="PAS_fold"/>
</dbReference>
<dbReference type="SUPFAM" id="SSF55785">
    <property type="entry name" value="PYP-like sensor domain (PAS domain)"/>
    <property type="match status" value="5"/>
</dbReference>
<dbReference type="CDD" id="cd00082">
    <property type="entry name" value="HisKA"/>
    <property type="match status" value="1"/>
</dbReference>
<dbReference type="AlphaFoldDB" id="A0A927BUY5"/>
<dbReference type="Proteomes" id="UP000621560">
    <property type="component" value="Unassembled WGS sequence"/>
</dbReference>
<dbReference type="InterPro" id="IPR035965">
    <property type="entry name" value="PAS-like_dom_sf"/>
</dbReference>
<dbReference type="InterPro" id="IPR013655">
    <property type="entry name" value="PAS_fold_3"/>
</dbReference>
<dbReference type="Gene3D" id="3.30.565.10">
    <property type="entry name" value="Histidine kinase-like ATPase, C-terminal domain"/>
    <property type="match status" value="1"/>
</dbReference>
<dbReference type="InterPro" id="IPR036097">
    <property type="entry name" value="HisK_dim/P_sf"/>
</dbReference>
<feature type="domain" description="Response regulatory" evidence="15">
    <location>
        <begin position="1036"/>
        <end position="1151"/>
    </location>
</feature>
<dbReference type="InterPro" id="IPR000014">
    <property type="entry name" value="PAS"/>
</dbReference>
<comment type="similarity">
    <text evidence="2">In the N-terminal section; belongs to the phytochrome family.</text>
</comment>
<dbReference type="InterPro" id="IPR013656">
    <property type="entry name" value="PAS_4"/>
</dbReference>
<feature type="domain" description="PAC" evidence="17">
    <location>
        <begin position="208"/>
        <end position="260"/>
    </location>
</feature>
<name>A0A927BUY5_9BACL</name>
<dbReference type="SUPFAM" id="SSF52172">
    <property type="entry name" value="CheY-like"/>
    <property type="match status" value="1"/>
</dbReference>
<evidence type="ECO:0000259" key="15">
    <source>
        <dbReference type="PROSITE" id="PS50110"/>
    </source>
</evidence>
<dbReference type="SMART" id="SM00091">
    <property type="entry name" value="PAS"/>
    <property type="match status" value="6"/>
</dbReference>
<evidence type="ECO:0000256" key="11">
    <source>
        <dbReference type="ARBA" id="ARBA00068150"/>
    </source>
</evidence>
<dbReference type="CDD" id="cd00130">
    <property type="entry name" value="PAS"/>
    <property type="match status" value="5"/>
</dbReference>
<dbReference type="PANTHER" id="PTHR43047:SF72">
    <property type="entry name" value="OSMOSENSING HISTIDINE PROTEIN KINASE SLN1"/>
    <property type="match status" value="1"/>
</dbReference>
<evidence type="ECO:0000256" key="1">
    <source>
        <dbReference type="ARBA" id="ARBA00000085"/>
    </source>
</evidence>
<evidence type="ECO:0000259" key="16">
    <source>
        <dbReference type="PROSITE" id="PS50112"/>
    </source>
</evidence>
<gene>
    <name evidence="18" type="ORF">IDH44_12285</name>
</gene>
<dbReference type="Pfam" id="PF00512">
    <property type="entry name" value="HisKA"/>
    <property type="match status" value="1"/>
</dbReference>
<dbReference type="Pfam" id="PF02518">
    <property type="entry name" value="HATPase_c"/>
    <property type="match status" value="1"/>
</dbReference>
<dbReference type="PANTHER" id="PTHR43047">
    <property type="entry name" value="TWO-COMPONENT HISTIDINE PROTEIN KINASE"/>
    <property type="match status" value="1"/>
</dbReference>
<dbReference type="SUPFAM" id="SSF55874">
    <property type="entry name" value="ATPase domain of HSP90 chaperone/DNA topoisomerase II/histidine kinase"/>
    <property type="match status" value="1"/>
</dbReference>
<dbReference type="Gene3D" id="2.10.70.100">
    <property type="match status" value="1"/>
</dbReference>
<comment type="caution">
    <text evidence="18">The sequence shown here is derived from an EMBL/GenBank/DDBJ whole genome shotgun (WGS) entry which is preliminary data.</text>
</comment>
<dbReference type="CDD" id="cd16922">
    <property type="entry name" value="HATPase_EvgS-ArcB-TorS-like"/>
    <property type="match status" value="1"/>
</dbReference>
<dbReference type="InterPro" id="IPR001610">
    <property type="entry name" value="PAC"/>
</dbReference>
<sequence>MSDSHLHRTAMLDGLYKHAINGIGVIDPHHNKLVYANRTLHALLGCAPGLLPGSELPGRLYAQEDAANWLKAACASCLSAAAPQDGHEVVMTRPAGGQLLTRQRLSPLEEPSLGQGLLLLEVARAEPGASWQLPLLDNRNLLLLLTRNFQDLISVSTTDGTLLYVSPSAEQVLGLHPEEMVGRRRTDFYHPADVREMEQPGMLYSEKNMFRRRVRHTSGHYLWLEIWSQVVWDEQDQMEKVLSVGRNVTERKRSEDKLAKAQRIGRIGTWDWDASSRELTTSDQTRRIFGYAKGDPPHNAFDFLSYVHAADRDLTWRTFRDSAERAGSTVIEHRIITDDGVVRVVQNQWETIVDESGRLLQMVGIVQDITERKAMEQRLLQNERNFRIISESSHDFISRHRAERPFTFLYASPVCRTILGYAPEELTGTPGTHYLHPEDKSRVARILRSLARDRRSEAFVFRFRHKNGSYVWFETTSRYVQDETGHSGEIISISRDVTDRRQLDLSLQESEQRYKSLFEYNPAAVYSMDPEGRILSANRSLQQLSGYGQAELIGRPFAELASDHDRSRAQLHIARASQGEAQHYEVKMVHRDGRQLQLSVTNVPIVVGGQVVGVFGISNDTTERKRYMARIEKLSYEHKRILNSLSEGIFRLDADGRSTFMNTAAAAMLGFGYMEPILPADLHQLQQSASDGTPAILGRTPIVQAVREGRRLRETEAVFWKRDGSSFLVNYEVTPLYDDGKSIGAVVVFRDITGEKEIIRAKEFAEMADHAKSEFLSMMSHELRTPMNGMVGMVDLLLDTELDDEQRSYAEIISQSSESLLHILNDILDLSKVEAGKLVIDAEPMRPADMLETVRELFTAQAADKQIALRCVLDPHVPELVVCDPVRLRQVLVNLVSNGIKFTDAGSVSVSCYIRYRDEHEIILEFAVQDTGIGIPEDKLDQLFHSFSQLHSGMGRTYGGTGLGLAICKKLVELMGGSIEVQSRQGEGSIFRFMLPVALPEQVATREAGLLPAGVELPALQAAAVEARATGEERVRILVVQELRVNQFILRSVLGKLGCAVDVAESGERALQLLERGRYRLILLDLHMSDAAETAERIRRSCAGRTEPYVAGLAADRRLADADVFEAAGILEFLHNPVRRKEIEALLQRLTQ</sequence>
<keyword evidence="4 13" id="KW-0597">Phosphoprotein</keyword>
<dbReference type="Gene3D" id="3.30.450.20">
    <property type="entry name" value="PAS domain"/>
    <property type="match status" value="5"/>
</dbReference>
<dbReference type="Gene3D" id="3.40.50.2300">
    <property type="match status" value="1"/>
</dbReference>
<feature type="modified residue" description="4-aspartylphosphate" evidence="13">
    <location>
        <position position="1085"/>
    </location>
</feature>
<evidence type="ECO:0000313" key="18">
    <source>
        <dbReference type="EMBL" id="MBD2845974.1"/>
    </source>
</evidence>
<evidence type="ECO:0000313" key="19">
    <source>
        <dbReference type="Proteomes" id="UP000621560"/>
    </source>
</evidence>
<feature type="domain" description="PAC" evidence="17">
    <location>
        <begin position="329"/>
        <end position="381"/>
    </location>
</feature>
<accession>A0A927BUY5</accession>
<feature type="domain" description="PAS" evidence="16">
    <location>
        <begin position="510"/>
        <end position="580"/>
    </location>
</feature>
<dbReference type="PROSITE" id="PS50112">
    <property type="entry name" value="PAS"/>
    <property type="match status" value="4"/>
</dbReference>
<dbReference type="Pfam" id="PF08447">
    <property type="entry name" value="PAS_3"/>
    <property type="match status" value="2"/>
</dbReference>
<dbReference type="FunFam" id="1.10.287.130:FF:000002">
    <property type="entry name" value="Two-component osmosensing histidine kinase"/>
    <property type="match status" value="1"/>
</dbReference>
<keyword evidence="6" id="KW-0547">Nucleotide-binding</keyword>
<evidence type="ECO:0000256" key="4">
    <source>
        <dbReference type="ARBA" id="ARBA00022553"/>
    </source>
</evidence>
<evidence type="ECO:0000256" key="3">
    <source>
        <dbReference type="ARBA" id="ARBA00012438"/>
    </source>
</evidence>
<comment type="catalytic activity">
    <reaction evidence="1">
        <text>ATP + protein L-histidine = ADP + protein N-phospho-L-histidine.</text>
        <dbReference type="EC" id="2.7.13.3"/>
    </reaction>
</comment>
<dbReference type="SMART" id="SM00388">
    <property type="entry name" value="HisKA"/>
    <property type="match status" value="1"/>
</dbReference>
<evidence type="ECO:0000256" key="5">
    <source>
        <dbReference type="ARBA" id="ARBA00022679"/>
    </source>
</evidence>
<dbReference type="Pfam" id="PF00072">
    <property type="entry name" value="Response_reg"/>
    <property type="match status" value="1"/>
</dbReference>
<dbReference type="InterPro" id="IPR001789">
    <property type="entry name" value="Sig_transdc_resp-reg_receiver"/>
</dbReference>
<dbReference type="Gene3D" id="1.10.287.130">
    <property type="match status" value="1"/>
</dbReference>
<comment type="subunit">
    <text evidence="10">At low DSF concentrations, interacts with RpfF.</text>
</comment>
<dbReference type="RefSeq" id="WP_190918054.1">
    <property type="nucleotide sequence ID" value="NZ_JACXIZ010000020.1"/>
</dbReference>
<dbReference type="NCBIfam" id="TIGR00229">
    <property type="entry name" value="sensory_box"/>
    <property type="match status" value="5"/>
</dbReference>
<keyword evidence="8" id="KW-0067">ATP-binding</keyword>
<evidence type="ECO:0000256" key="9">
    <source>
        <dbReference type="ARBA" id="ARBA00023012"/>
    </source>
</evidence>
<dbReference type="InterPro" id="IPR003594">
    <property type="entry name" value="HATPase_dom"/>
</dbReference>
<keyword evidence="5" id="KW-0808">Transferase</keyword>
<dbReference type="CDD" id="cd17546">
    <property type="entry name" value="REC_hyHK_CKI1_RcsC-like"/>
    <property type="match status" value="1"/>
</dbReference>
<keyword evidence="19" id="KW-1185">Reference proteome</keyword>
<dbReference type="Pfam" id="PF08448">
    <property type="entry name" value="PAS_4"/>
    <property type="match status" value="1"/>
</dbReference>
<dbReference type="SMART" id="SM00387">
    <property type="entry name" value="HATPase_c"/>
    <property type="match status" value="1"/>
</dbReference>
<dbReference type="InterPro" id="IPR011006">
    <property type="entry name" value="CheY-like_superfamily"/>
</dbReference>
<feature type="domain" description="PAC" evidence="17">
    <location>
        <begin position="713"/>
        <end position="764"/>
    </location>
</feature>